<dbReference type="GO" id="GO:0004029">
    <property type="term" value="F:aldehyde dehydrogenase (NAD+) activity"/>
    <property type="evidence" value="ECO:0007669"/>
    <property type="project" value="UniProtKB-EC"/>
</dbReference>
<comment type="similarity">
    <text evidence="1 7">Belongs to the aldehyde dehydrogenase family.</text>
</comment>
<evidence type="ECO:0000256" key="2">
    <source>
        <dbReference type="ARBA" id="ARBA00011881"/>
    </source>
</evidence>
<evidence type="ECO:0000256" key="5">
    <source>
        <dbReference type="ARBA" id="ARBA00024226"/>
    </source>
</evidence>
<evidence type="ECO:0000313" key="10">
    <source>
        <dbReference type="EMBL" id="AOA58388.1"/>
    </source>
</evidence>
<accession>A0A1B2LZK4</accession>
<dbReference type="Proteomes" id="UP000093391">
    <property type="component" value="Chromosome"/>
</dbReference>
<keyword evidence="8" id="KW-0175">Coiled coil</keyword>
<dbReference type="OrthoDB" id="9812625at2"/>
<dbReference type="InterPro" id="IPR015590">
    <property type="entry name" value="Aldehyde_DH_dom"/>
</dbReference>
<evidence type="ECO:0000256" key="6">
    <source>
        <dbReference type="PROSITE-ProRule" id="PRU10007"/>
    </source>
</evidence>
<dbReference type="STRING" id="1789224.BFG52_08490"/>
<evidence type="ECO:0000313" key="11">
    <source>
        <dbReference type="Proteomes" id="UP000093391"/>
    </source>
</evidence>
<evidence type="ECO:0000256" key="3">
    <source>
        <dbReference type="ARBA" id="ARBA00023002"/>
    </source>
</evidence>
<dbReference type="FunFam" id="3.40.309.10:FF:000018">
    <property type="entry name" value="Alpha-aminoadipic semialdehyde dehydrogenase"/>
    <property type="match status" value="1"/>
</dbReference>
<dbReference type="InterPro" id="IPR029510">
    <property type="entry name" value="Ald_DH_CS_GLU"/>
</dbReference>
<organism evidence="10 11">
    <name type="scientific">Acinetobacter larvae</name>
    <dbReference type="NCBI Taxonomy" id="1789224"/>
    <lineage>
        <taxon>Bacteria</taxon>
        <taxon>Pseudomonadati</taxon>
        <taxon>Pseudomonadota</taxon>
        <taxon>Gammaproteobacteria</taxon>
        <taxon>Moraxellales</taxon>
        <taxon>Moraxellaceae</taxon>
        <taxon>Acinetobacter</taxon>
    </lineage>
</organism>
<dbReference type="InterPro" id="IPR016161">
    <property type="entry name" value="Ald_DH/histidinol_DH"/>
</dbReference>
<dbReference type="EC" id="1.2.1.3" evidence="5"/>
<feature type="coiled-coil region" evidence="8">
    <location>
        <begin position="33"/>
        <end position="60"/>
    </location>
</feature>
<feature type="active site" evidence="6">
    <location>
        <position position="253"/>
    </location>
</feature>
<protein>
    <recommendedName>
        <fullName evidence="5">aldehyde dehydrogenase (NAD(+))</fullName>
        <ecNumber evidence="5">1.2.1.3</ecNumber>
    </recommendedName>
</protein>
<evidence type="ECO:0000259" key="9">
    <source>
        <dbReference type="Pfam" id="PF00171"/>
    </source>
</evidence>
<gene>
    <name evidence="10" type="ORF">BFG52_08490</name>
</gene>
<comment type="subunit">
    <text evidence="2">Homotetramer.</text>
</comment>
<evidence type="ECO:0000256" key="4">
    <source>
        <dbReference type="ARBA" id="ARBA00023027"/>
    </source>
</evidence>
<dbReference type="EMBL" id="CP016895">
    <property type="protein sequence ID" value="AOA58388.1"/>
    <property type="molecule type" value="Genomic_DNA"/>
</dbReference>
<dbReference type="Gene3D" id="3.40.605.10">
    <property type="entry name" value="Aldehyde Dehydrogenase, Chain A, domain 1"/>
    <property type="match status" value="1"/>
</dbReference>
<sequence length="497" mass="53651">MIQDLLDKLGVAKQSYQSGTLTVSTPITGQVLAKVVEHRVAEADQAIQQAQQAFEAWRKVPAPRRGELIRIFAQVLRDYKKELATLVSWEAGKIEQEGLGEVQEMIDICDFAVGLSRQLYGLTIASERPGHHMRETWHPLGIVGVISAFNFPVAVWSWNTALALICGNAVIWKPSEKTPLTALACQALFDQAIEQFGRDAPANLSQLLIGGADLGDRLVSDARVALISATGSTAMGKLVAPKVAQRFGKCILELGGNNAMILAPSADLDLAIRGILFSAVGTAGQRCTTLRRLIVHRSIQADVVEKLKKAYQSVSIGHPLEGNLVGPLIDQHIFEQMQTILQRARAAGATVTGGERLLAAQYPDAYYVQPAIVEIAQQNEIVKTETFAPILYIMPYDDFEQALTIQNDVPQGLSSCIFSNDLREAEAFMSAQGSDCGIANVNIGTSGAEIGGAFGGEKETGGGRESGSDAWKNYMRRQTNTINYSGELPLAQGINFG</sequence>
<dbReference type="SUPFAM" id="SSF53720">
    <property type="entry name" value="ALDH-like"/>
    <property type="match status" value="1"/>
</dbReference>
<evidence type="ECO:0000256" key="8">
    <source>
        <dbReference type="SAM" id="Coils"/>
    </source>
</evidence>
<dbReference type="KEGG" id="ala:BFG52_08490"/>
<evidence type="ECO:0000256" key="7">
    <source>
        <dbReference type="RuleBase" id="RU003345"/>
    </source>
</evidence>
<reference evidence="10 11" key="1">
    <citation type="submission" date="2016-08" db="EMBL/GenBank/DDBJ databases">
        <authorList>
            <person name="Seilhamer J.J."/>
        </authorList>
    </citation>
    <scope>NUCLEOTIDE SEQUENCE [LARGE SCALE GENOMIC DNA]</scope>
    <source>
        <strain evidence="10 11">BRTC-1</strain>
    </source>
</reference>
<feature type="domain" description="Aldehyde dehydrogenase" evidence="9">
    <location>
        <begin position="17"/>
        <end position="479"/>
    </location>
</feature>
<dbReference type="PANTHER" id="PTHR43521:SF1">
    <property type="entry name" value="ALPHA-AMINOADIPIC SEMIALDEHYDE DEHYDROGENASE"/>
    <property type="match status" value="1"/>
</dbReference>
<keyword evidence="3 7" id="KW-0560">Oxidoreductase</keyword>
<dbReference type="InterPro" id="IPR016163">
    <property type="entry name" value="Ald_DH_C"/>
</dbReference>
<dbReference type="Pfam" id="PF00171">
    <property type="entry name" value="Aldedh"/>
    <property type="match status" value="1"/>
</dbReference>
<dbReference type="AlphaFoldDB" id="A0A1B2LZK4"/>
<dbReference type="Gene3D" id="3.40.309.10">
    <property type="entry name" value="Aldehyde Dehydrogenase, Chain A, domain 2"/>
    <property type="match status" value="1"/>
</dbReference>
<dbReference type="PROSITE" id="PS00687">
    <property type="entry name" value="ALDEHYDE_DEHYDR_GLU"/>
    <property type="match status" value="1"/>
</dbReference>
<name>A0A1B2LZK4_9GAMM</name>
<dbReference type="PANTHER" id="PTHR43521">
    <property type="entry name" value="ALPHA-AMINOADIPIC SEMIALDEHYDE DEHYDROGENASE"/>
    <property type="match status" value="1"/>
</dbReference>
<keyword evidence="11" id="KW-1185">Reference proteome</keyword>
<dbReference type="InterPro" id="IPR044638">
    <property type="entry name" value="ALDH7A1-like"/>
</dbReference>
<proteinExistence type="inferred from homology"/>
<keyword evidence="4" id="KW-0520">NAD</keyword>
<dbReference type="InterPro" id="IPR016162">
    <property type="entry name" value="Ald_DH_N"/>
</dbReference>
<dbReference type="RefSeq" id="WP_067554722.1">
    <property type="nucleotide sequence ID" value="NZ_CP016895.1"/>
</dbReference>
<dbReference type="CDD" id="cd07130">
    <property type="entry name" value="ALDH_F7_AASADH"/>
    <property type="match status" value="1"/>
</dbReference>
<evidence type="ECO:0000256" key="1">
    <source>
        <dbReference type="ARBA" id="ARBA00009986"/>
    </source>
</evidence>